<evidence type="ECO:0000256" key="2">
    <source>
        <dbReference type="ARBA" id="ARBA00022777"/>
    </source>
</evidence>
<dbReference type="EMBL" id="BOPF01000022">
    <property type="protein sequence ID" value="GIJ48724.1"/>
    <property type="molecule type" value="Genomic_DNA"/>
</dbReference>
<dbReference type="InterPro" id="IPR002173">
    <property type="entry name" value="Carboh/pur_kinase_PfkB_CS"/>
</dbReference>
<sequence>MTVDPARWRGATVVVLGDVLLDRWLNGTPTKLAREAPAPVVDLDDVSEACGGAANTAANLAALGAAPVLVGAVGDDAAAERLCRRITAAGVREALHTIPGRRTLTKSRVMADGHILARVDEGDTDPLNDTDARRLCAGLPAADALIVCDYGAGTLSQTVLRHLVAERASLPPLLVVDAHTPARWCELRPTLVTPSFAELGDLVEPLDGPERANAVTAAAPRILHATGARVAAVTLDSDGALILRAGRPPHRTYTRPAPPSRTAGAGDAYAAAFTLGLLAGADPEAAGDLAQRAASAAIDRPGTCVCDLNALRAHPAAPPPLTPNARPPAHGSAVNMRT</sequence>
<dbReference type="PANTHER" id="PTHR46969">
    <property type="entry name" value="BIFUNCTIONAL PROTEIN HLDE"/>
    <property type="match status" value="1"/>
</dbReference>
<feature type="region of interest" description="Disordered" evidence="3">
    <location>
        <begin position="317"/>
        <end position="338"/>
    </location>
</feature>
<comment type="caution">
    <text evidence="5">The sequence shown here is derived from an EMBL/GenBank/DDBJ whole genome shotgun (WGS) entry which is preliminary data.</text>
</comment>
<feature type="domain" description="Carbohydrate kinase PfkB" evidence="4">
    <location>
        <begin position="13"/>
        <end position="306"/>
    </location>
</feature>
<dbReference type="AlphaFoldDB" id="A0A8J3YNC1"/>
<organism evidence="5 6">
    <name type="scientific">Virgisporangium aliadipatigenens</name>
    <dbReference type="NCBI Taxonomy" id="741659"/>
    <lineage>
        <taxon>Bacteria</taxon>
        <taxon>Bacillati</taxon>
        <taxon>Actinomycetota</taxon>
        <taxon>Actinomycetes</taxon>
        <taxon>Micromonosporales</taxon>
        <taxon>Micromonosporaceae</taxon>
        <taxon>Virgisporangium</taxon>
    </lineage>
</organism>
<dbReference type="Pfam" id="PF00294">
    <property type="entry name" value="PfkB"/>
    <property type="match status" value="1"/>
</dbReference>
<dbReference type="Proteomes" id="UP000619260">
    <property type="component" value="Unassembled WGS sequence"/>
</dbReference>
<dbReference type="GO" id="GO:0033785">
    <property type="term" value="F:heptose 7-phosphate kinase activity"/>
    <property type="evidence" value="ECO:0007669"/>
    <property type="project" value="TreeGrafter"/>
</dbReference>
<dbReference type="GO" id="GO:0033786">
    <property type="term" value="F:heptose-1-phosphate adenylyltransferase activity"/>
    <property type="evidence" value="ECO:0007669"/>
    <property type="project" value="TreeGrafter"/>
</dbReference>
<dbReference type="InterPro" id="IPR029056">
    <property type="entry name" value="Ribokinase-like"/>
</dbReference>
<dbReference type="SUPFAM" id="SSF53613">
    <property type="entry name" value="Ribokinase-like"/>
    <property type="match status" value="1"/>
</dbReference>
<proteinExistence type="predicted"/>
<dbReference type="RefSeq" id="WP_203902205.1">
    <property type="nucleotide sequence ID" value="NZ_BOPF01000022.1"/>
</dbReference>
<dbReference type="PROSITE" id="PS00583">
    <property type="entry name" value="PFKB_KINASES_1"/>
    <property type="match status" value="1"/>
</dbReference>
<evidence type="ECO:0000313" key="5">
    <source>
        <dbReference type="EMBL" id="GIJ48724.1"/>
    </source>
</evidence>
<keyword evidence="2" id="KW-0418">Kinase</keyword>
<dbReference type="Gene3D" id="3.40.1190.20">
    <property type="match status" value="1"/>
</dbReference>
<evidence type="ECO:0000256" key="1">
    <source>
        <dbReference type="ARBA" id="ARBA00022679"/>
    </source>
</evidence>
<dbReference type="GO" id="GO:0005829">
    <property type="term" value="C:cytosol"/>
    <property type="evidence" value="ECO:0007669"/>
    <property type="project" value="TreeGrafter"/>
</dbReference>
<evidence type="ECO:0000313" key="6">
    <source>
        <dbReference type="Proteomes" id="UP000619260"/>
    </source>
</evidence>
<keyword evidence="6" id="KW-1185">Reference proteome</keyword>
<name>A0A8J3YNC1_9ACTN</name>
<reference evidence="5" key="1">
    <citation type="submission" date="2021-01" db="EMBL/GenBank/DDBJ databases">
        <title>Whole genome shotgun sequence of Virgisporangium aliadipatigenens NBRC 105644.</title>
        <authorList>
            <person name="Komaki H."/>
            <person name="Tamura T."/>
        </authorList>
    </citation>
    <scope>NUCLEOTIDE SEQUENCE</scope>
    <source>
        <strain evidence="5">NBRC 105644</strain>
    </source>
</reference>
<evidence type="ECO:0000259" key="4">
    <source>
        <dbReference type="Pfam" id="PF00294"/>
    </source>
</evidence>
<feature type="compositionally biased region" description="Pro residues" evidence="3">
    <location>
        <begin position="317"/>
        <end position="326"/>
    </location>
</feature>
<evidence type="ECO:0000256" key="3">
    <source>
        <dbReference type="SAM" id="MobiDB-lite"/>
    </source>
</evidence>
<keyword evidence="1" id="KW-0808">Transferase</keyword>
<gene>
    <name evidence="5" type="ORF">Val02_56100</name>
</gene>
<dbReference type="InterPro" id="IPR011611">
    <property type="entry name" value="PfkB_dom"/>
</dbReference>
<dbReference type="PANTHER" id="PTHR46969:SF1">
    <property type="entry name" value="BIFUNCTIONAL PROTEIN HLDE"/>
    <property type="match status" value="1"/>
</dbReference>
<protein>
    <recommendedName>
        <fullName evidence="4">Carbohydrate kinase PfkB domain-containing protein</fullName>
    </recommendedName>
</protein>
<accession>A0A8J3YNC1</accession>